<dbReference type="PANTHER" id="PTHR43711:SF1">
    <property type="entry name" value="HISTIDINE KINASE 1"/>
    <property type="match status" value="1"/>
</dbReference>
<dbReference type="InterPro" id="IPR050736">
    <property type="entry name" value="Sensor_HK_Regulatory"/>
</dbReference>
<proteinExistence type="predicted"/>
<dbReference type="AlphaFoldDB" id="A0A126V068"/>
<dbReference type="SUPFAM" id="SSF55785">
    <property type="entry name" value="PYP-like sensor domain (PAS domain)"/>
    <property type="match status" value="1"/>
</dbReference>
<dbReference type="InterPro" id="IPR005467">
    <property type="entry name" value="His_kinase_dom"/>
</dbReference>
<dbReference type="PROSITE" id="PS50109">
    <property type="entry name" value="HIS_KIN"/>
    <property type="match status" value="1"/>
</dbReference>
<dbReference type="Gene3D" id="1.10.287.130">
    <property type="match status" value="1"/>
</dbReference>
<dbReference type="InterPro" id="IPR036890">
    <property type="entry name" value="HATPase_C_sf"/>
</dbReference>
<gene>
    <name evidence="9" type="ORF">RC74_10905</name>
</gene>
<dbReference type="SMART" id="SM00387">
    <property type="entry name" value="HATPase_c"/>
    <property type="match status" value="1"/>
</dbReference>
<keyword evidence="4" id="KW-0418">Kinase</keyword>
<dbReference type="Proteomes" id="UP000070371">
    <property type="component" value="Chromosome"/>
</dbReference>
<feature type="domain" description="PAS" evidence="8">
    <location>
        <begin position="209"/>
        <end position="280"/>
    </location>
</feature>
<dbReference type="Gene3D" id="3.30.450.20">
    <property type="entry name" value="PAS domain"/>
    <property type="match status" value="1"/>
</dbReference>
<dbReference type="SUPFAM" id="SSF47384">
    <property type="entry name" value="Homodimeric domain of signal transducing histidine kinase"/>
    <property type="match status" value="1"/>
</dbReference>
<dbReference type="GO" id="GO:0000155">
    <property type="term" value="F:phosphorelay sensor kinase activity"/>
    <property type="evidence" value="ECO:0007669"/>
    <property type="project" value="InterPro"/>
</dbReference>
<dbReference type="SMART" id="SM00388">
    <property type="entry name" value="HisKA"/>
    <property type="match status" value="1"/>
</dbReference>
<evidence type="ECO:0000256" key="6">
    <source>
        <dbReference type="SAM" id="Phobius"/>
    </source>
</evidence>
<dbReference type="PANTHER" id="PTHR43711">
    <property type="entry name" value="TWO-COMPONENT HISTIDINE KINASE"/>
    <property type="match status" value="1"/>
</dbReference>
<evidence type="ECO:0000313" key="10">
    <source>
        <dbReference type="Proteomes" id="UP000070371"/>
    </source>
</evidence>
<feature type="transmembrane region" description="Helical" evidence="6">
    <location>
        <begin position="175"/>
        <end position="197"/>
    </location>
</feature>
<keyword evidence="3" id="KW-0808">Transferase</keyword>
<name>A0A126V068_9RHOB</name>
<keyword evidence="5" id="KW-0902">Two-component regulatory system</keyword>
<evidence type="ECO:0000313" key="9">
    <source>
        <dbReference type="EMBL" id="AML51703.1"/>
    </source>
</evidence>
<dbReference type="CDD" id="cd00082">
    <property type="entry name" value="HisKA"/>
    <property type="match status" value="1"/>
</dbReference>
<organism evidence="9 10">
    <name type="scientific">Falsihalocynthiibacter arcticus</name>
    <dbReference type="NCBI Taxonomy" id="1579316"/>
    <lineage>
        <taxon>Bacteria</taxon>
        <taxon>Pseudomonadati</taxon>
        <taxon>Pseudomonadota</taxon>
        <taxon>Alphaproteobacteria</taxon>
        <taxon>Rhodobacterales</taxon>
        <taxon>Roseobacteraceae</taxon>
        <taxon>Falsihalocynthiibacter</taxon>
    </lineage>
</organism>
<comment type="catalytic activity">
    <reaction evidence="1">
        <text>ATP + protein L-histidine = ADP + protein N-phospho-L-histidine.</text>
        <dbReference type="EC" id="2.7.13.3"/>
    </reaction>
</comment>
<keyword evidence="6" id="KW-0472">Membrane</keyword>
<evidence type="ECO:0000259" key="8">
    <source>
        <dbReference type="PROSITE" id="PS50112"/>
    </source>
</evidence>
<dbReference type="InterPro" id="IPR035965">
    <property type="entry name" value="PAS-like_dom_sf"/>
</dbReference>
<dbReference type="Pfam" id="PF02518">
    <property type="entry name" value="HATPase_c"/>
    <property type="match status" value="1"/>
</dbReference>
<dbReference type="NCBIfam" id="TIGR00229">
    <property type="entry name" value="sensory_box"/>
    <property type="match status" value="1"/>
</dbReference>
<dbReference type="EC" id="2.7.13.3" evidence="2"/>
<keyword evidence="10" id="KW-1185">Reference proteome</keyword>
<accession>A0A126V068</accession>
<dbReference type="Pfam" id="PF08448">
    <property type="entry name" value="PAS_4"/>
    <property type="match status" value="1"/>
</dbReference>
<dbReference type="InterPro" id="IPR003661">
    <property type="entry name" value="HisK_dim/P_dom"/>
</dbReference>
<keyword evidence="6" id="KW-1133">Transmembrane helix</keyword>
<dbReference type="InterPro" id="IPR036097">
    <property type="entry name" value="HisK_dim/P_sf"/>
</dbReference>
<dbReference type="EMBL" id="CP014327">
    <property type="protein sequence ID" value="AML51703.1"/>
    <property type="molecule type" value="Genomic_DNA"/>
</dbReference>
<dbReference type="PROSITE" id="PS50112">
    <property type="entry name" value="PAS"/>
    <property type="match status" value="1"/>
</dbReference>
<dbReference type="InterPro" id="IPR003594">
    <property type="entry name" value="HATPase_dom"/>
</dbReference>
<dbReference type="SUPFAM" id="SSF55874">
    <property type="entry name" value="ATPase domain of HSP90 chaperone/DNA topoisomerase II/histidine kinase"/>
    <property type="match status" value="1"/>
</dbReference>
<dbReference type="CDD" id="cd00130">
    <property type="entry name" value="PAS"/>
    <property type="match status" value="1"/>
</dbReference>
<evidence type="ECO:0000256" key="4">
    <source>
        <dbReference type="ARBA" id="ARBA00022777"/>
    </source>
</evidence>
<dbReference type="STRING" id="1579316.RC74_10905"/>
<feature type="domain" description="Histidine kinase" evidence="7">
    <location>
        <begin position="371"/>
        <end position="586"/>
    </location>
</feature>
<evidence type="ECO:0000256" key="2">
    <source>
        <dbReference type="ARBA" id="ARBA00012438"/>
    </source>
</evidence>
<dbReference type="SMART" id="SM00091">
    <property type="entry name" value="PAS"/>
    <property type="match status" value="1"/>
</dbReference>
<reference evidence="9 10" key="1">
    <citation type="submission" date="2016-02" db="EMBL/GenBank/DDBJ databases">
        <title>Complete genome sequence of Halocynthiibacter arcticus PAMC 20958t from arctic marine sediment.</title>
        <authorList>
            <person name="Lee Y.M."/>
            <person name="Baek K."/>
            <person name="Lee H.K."/>
            <person name="Shin S.C."/>
        </authorList>
    </citation>
    <scope>NUCLEOTIDE SEQUENCE [LARGE SCALE GENOMIC DNA]</scope>
    <source>
        <strain evidence="9">PAMC 20958</strain>
    </source>
</reference>
<dbReference type="InterPro" id="IPR013656">
    <property type="entry name" value="PAS_4"/>
</dbReference>
<feature type="transmembrane region" description="Helical" evidence="6">
    <location>
        <begin position="12"/>
        <end position="30"/>
    </location>
</feature>
<evidence type="ECO:0000256" key="1">
    <source>
        <dbReference type="ARBA" id="ARBA00000085"/>
    </source>
</evidence>
<dbReference type="Gene3D" id="3.30.565.10">
    <property type="entry name" value="Histidine kinase-like ATPase, C-terminal domain"/>
    <property type="match status" value="1"/>
</dbReference>
<evidence type="ECO:0000259" key="7">
    <source>
        <dbReference type="PROSITE" id="PS50109"/>
    </source>
</evidence>
<keyword evidence="6" id="KW-0812">Transmembrane</keyword>
<sequence>MKHFQNSTLRLILPLAAVVAFAILLTFSLIRMFEIENAMRVEAEQNMLWVLHQSEVAALRLTETAALADLGEATSDDLSLRFDILVSRFTLLNAGPQRRFLEKIGFSDDLDHLSEALASIASLIAGFTPGDGGPLRVSLAPFSRLFGRAANAAMIAEWDEQGGRLEIYRDQLRQIIASLIGMMVAGGILAVTLVLALRQTRQRNRMLRRERDFSALLVSSSGEGILAVDRSTRCTMWNGAMTKILGTTDEEAVNRPLDRIAGFFDTTVVRRGIERALHGETSRQMLQPLFRKGANEPLYVDLRFFPLRNEKDILGAILFINDASDRHAVQQKNTQDRDRLEELVAERTRELDDALLRERSAGEIYRNFAAMISHQFRTPLAVADSALQRLIRRGPHAKPDEIAERADRARGAIAGLTRLVESTLDAARLDAGQIGARRVECDLSEIVRTVCARQRETNPTYRIEIQCEASGSSAAFYDPAHVEQILENLLSNGIKYAAPRTSVSVVLHADEQWLYCDVCNTGQTIPDKERAHIFDRNYRGANSVGITGTGIGLFMARALARMQGGDITLQSDVVGVTFRMKLLRFKGGLT</sequence>
<protein>
    <recommendedName>
        <fullName evidence="2">histidine kinase</fullName>
        <ecNumber evidence="2">2.7.13.3</ecNumber>
    </recommendedName>
</protein>
<evidence type="ECO:0000256" key="3">
    <source>
        <dbReference type="ARBA" id="ARBA00022679"/>
    </source>
</evidence>
<dbReference type="Pfam" id="PF00512">
    <property type="entry name" value="HisKA"/>
    <property type="match status" value="1"/>
</dbReference>
<dbReference type="InterPro" id="IPR000014">
    <property type="entry name" value="PAS"/>
</dbReference>
<evidence type="ECO:0000256" key="5">
    <source>
        <dbReference type="ARBA" id="ARBA00023012"/>
    </source>
</evidence>
<dbReference type="KEGG" id="hat:RC74_10905"/>